<keyword evidence="2" id="KW-1185">Reference proteome</keyword>
<sequence length="32" mass="3590">MLFSFTIEAVSGLLTQYYGEVKPRIIAITLKS</sequence>
<accession>A7ZPK0</accession>
<name>A7ZPK0_ECO24</name>
<protein>
    <submittedName>
        <fullName evidence="1">Uncharacterized protein</fullName>
    </submittedName>
</protein>
<dbReference type="HOGENOM" id="CLU_3389184_0_0_6"/>
<dbReference type="AlphaFoldDB" id="A7ZPK0"/>
<dbReference type="KEGG" id="ecw:EcE24377A_2680"/>
<proteinExistence type="predicted"/>
<dbReference type="Proteomes" id="UP000001122">
    <property type="component" value="Chromosome"/>
</dbReference>
<gene>
    <name evidence="1" type="ordered locus">EcE24377A_2680</name>
</gene>
<evidence type="ECO:0000313" key="1">
    <source>
        <dbReference type="EMBL" id="ABV18910.1"/>
    </source>
</evidence>
<reference evidence="2" key="1">
    <citation type="journal article" date="2008" name="J. Bacteriol.">
        <title>The pangenome structure of Escherichia coli: comparative genomic analysis of E. coli commensal and pathogenic isolates.</title>
        <authorList>
            <person name="Rasko D.A."/>
            <person name="Rosovitz M.J."/>
            <person name="Myers G.S."/>
            <person name="Mongodin E.F."/>
            <person name="Fricke W.F."/>
            <person name="Gajer P."/>
            <person name="Crabtree J."/>
            <person name="Sebaihia M."/>
            <person name="Thomson N.R."/>
            <person name="Chaudhuri R."/>
            <person name="Henderson I.R."/>
            <person name="Sperandio V."/>
            <person name="Ravel J."/>
        </authorList>
    </citation>
    <scope>NUCLEOTIDE SEQUENCE [LARGE SCALE GENOMIC DNA]</scope>
    <source>
        <strain evidence="2">E24377A / ETEC</strain>
    </source>
</reference>
<dbReference type="EMBL" id="CP000800">
    <property type="protein sequence ID" value="ABV18910.1"/>
    <property type="molecule type" value="Genomic_DNA"/>
</dbReference>
<evidence type="ECO:0000313" key="2">
    <source>
        <dbReference type="Proteomes" id="UP000001122"/>
    </source>
</evidence>
<organism evidence="1 2">
    <name type="scientific">Escherichia coli O139:H28 (strain E24377A / ETEC)</name>
    <dbReference type="NCBI Taxonomy" id="331111"/>
    <lineage>
        <taxon>Bacteria</taxon>
        <taxon>Pseudomonadati</taxon>
        <taxon>Pseudomonadota</taxon>
        <taxon>Gammaproteobacteria</taxon>
        <taxon>Enterobacterales</taxon>
        <taxon>Enterobacteriaceae</taxon>
        <taxon>Escherichia</taxon>
    </lineage>
</organism>